<evidence type="ECO:0000313" key="9">
    <source>
        <dbReference type="EMBL" id="KAF5556070.1"/>
    </source>
</evidence>
<feature type="transmembrane region" description="Helical" evidence="7">
    <location>
        <begin position="44"/>
        <end position="68"/>
    </location>
</feature>
<evidence type="ECO:0000256" key="6">
    <source>
        <dbReference type="SAM" id="MobiDB-lite"/>
    </source>
</evidence>
<feature type="region of interest" description="Disordered" evidence="6">
    <location>
        <begin position="1"/>
        <end position="35"/>
    </location>
</feature>
<name>A0A8H5JL85_9HYPO</name>
<dbReference type="Proteomes" id="UP000574317">
    <property type="component" value="Unassembled WGS sequence"/>
</dbReference>
<keyword evidence="3 7" id="KW-0812">Transmembrane</keyword>
<gene>
    <name evidence="9" type="ORF">FNAPI_5861</name>
</gene>
<evidence type="ECO:0000313" key="10">
    <source>
        <dbReference type="Proteomes" id="UP000574317"/>
    </source>
</evidence>
<feature type="transmembrane region" description="Helical" evidence="7">
    <location>
        <begin position="80"/>
        <end position="98"/>
    </location>
</feature>
<evidence type="ECO:0000256" key="2">
    <source>
        <dbReference type="ARBA" id="ARBA00022448"/>
    </source>
</evidence>
<feature type="transmembrane region" description="Helical" evidence="7">
    <location>
        <begin position="110"/>
        <end position="130"/>
    </location>
</feature>
<dbReference type="SUPFAM" id="SSF103473">
    <property type="entry name" value="MFS general substrate transporter"/>
    <property type="match status" value="1"/>
</dbReference>
<dbReference type="PROSITE" id="PS00216">
    <property type="entry name" value="SUGAR_TRANSPORT_1"/>
    <property type="match status" value="1"/>
</dbReference>
<evidence type="ECO:0000256" key="3">
    <source>
        <dbReference type="ARBA" id="ARBA00022692"/>
    </source>
</evidence>
<dbReference type="EMBL" id="JAAOAO010000212">
    <property type="protein sequence ID" value="KAF5556070.1"/>
    <property type="molecule type" value="Genomic_DNA"/>
</dbReference>
<dbReference type="PANTHER" id="PTHR23501:SF109">
    <property type="entry name" value="MAJOR FACILITATOR SUPERFAMILY (MFS) PROFILE DOMAIN-CONTAINING PROTEIN-RELATED"/>
    <property type="match status" value="1"/>
</dbReference>
<dbReference type="InterPro" id="IPR020846">
    <property type="entry name" value="MFS_dom"/>
</dbReference>
<feature type="domain" description="Major facilitator superfamily (MFS) profile" evidence="8">
    <location>
        <begin position="43"/>
        <end position="488"/>
    </location>
</feature>
<feature type="transmembrane region" description="Helical" evidence="7">
    <location>
        <begin position="268"/>
        <end position="288"/>
    </location>
</feature>
<feature type="transmembrane region" description="Helical" evidence="7">
    <location>
        <begin position="405"/>
        <end position="430"/>
    </location>
</feature>
<feature type="transmembrane region" description="Helical" evidence="7">
    <location>
        <begin position="166"/>
        <end position="185"/>
    </location>
</feature>
<evidence type="ECO:0000256" key="4">
    <source>
        <dbReference type="ARBA" id="ARBA00022989"/>
    </source>
</evidence>
<feature type="transmembrane region" description="Helical" evidence="7">
    <location>
        <begin position="380"/>
        <end position="398"/>
    </location>
</feature>
<keyword evidence="5 7" id="KW-0472">Membrane</keyword>
<evidence type="ECO:0000256" key="1">
    <source>
        <dbReference type="ARBA" id="ARBA00004141"/>
    </source>
</evidence>
<keyword evidence="2" id="KW-0813">Transport</keyword>
<proteinExistence type="predicted"/>
<dbReference type="InterPro" id="IPR053791">
    <property type="entry name" value="MFS_Tri12-like"/>
</dbReference>
<comment type="subcellular location">
    <subcellularLocation>
        <location evidence="1">Membrane</location>
        <topology evidence="1">Multi-pass membrane protein</topology>
    </subcellularLocation>
</comment>
<dbReference type="InterPro" id="IPR005829">
    <property type="entry name" value="Sugar_transporter_CS"/>
</dbReference>
<dbReference type="GO" id="GO:0005886">
    <property type="term" value="C:plasma membrane"/>
    <property type="evidence" value="ECO:0007669"/>
    <property type="project" value="TreeGrafter"/>
</dbReference>
<keyword evidence="10" id="KW-1185">Reference proteome</keyword>
<accession>A0A8H5JL85</accession>
<organism evidence="9 10">
    <name type="scientific">Fusarium napiforme</name>
    <dbReference type="NCBI Taxonomy" id="42672"/>
    <lineage>
        <taxon>Eukaryota</taxon>
        <taxon>Fungi</taxon>
        <taxon>Dikarya</taxon>
        <taxon>Ascomycota</taxon>
        <taxon>Pezizomycotina</taxon>
        <taxon>Sordariomycetes</taxon>
        <taxon>Hypocreomycetidae</taxon>
        <taxon>Hypocreales</taxon>
        <taxon>Nectriaceae</taxon>
        <taxon>Fusarium</taxon>
        <taxon>Fusarium fujikuroi species complex</taxon>
    </lineage>
</organism>
<dbReference type="GO" id="GO:0022857">
    <property type="term" value="F:transmembrane transporter activity"/>
    <property type="evidence" value="ECO:0007669"/>
    <property type="project" value="InterPro"/>
</dbReference>
<evidence type="ECO:0000256" key="7">
    <source>
        <dbReference type="SAM" id="Phobius"/>
    </source>
</evidence>
<feature type="transmembrane region" description="Helical" evidence="7">
    <location>
        <begin position="309"/>
        <end position="330"/>
    </location>
</feature>
<protein>
    <recommendedName>
        <fullName evidence="8">Major facilitator superfamily (MFS) profile domain-containing protein</fullName>
    </recommendedName>
</protein>
<evidence type="ECO:0000259" key="8">
    <source>
        <dbReference type="PROSITE" id="PS50850"/>
    </source>
</evidence>
<dbReference type="PROSITE" id="PS50850">
    <property type="entry name" value="MFS"/>
    <property type="match status" value="1"/>
</dbReference>
<keyword evidence="4 7" id="KW-1133">Transmembrane helix</keyword>
<feature type="transmembrane region" description="Helical" evidence="7">
    <location>
        <begin position="241"/>
        <end position="262"/>
    </location>
</feature>
<dbReference type="InterPro" id="IPR036259">
    <property type="entry name" value="MFS_trans_sf"/>
</dbReference>
<dbReference type="InterPro" id="IPR010573">
    <property type="entry name" value="MFS_Str1/Tri12-like"/>
</dbReference>
<evidence type="ECO:0000256" key="5">
    <source>
        <dbReference type="ARBA" id="ARBA00023136"/>
    </source>
</evidence>
<reference evidence="9 10" key="1">
    <citation type="submission" date="2020-05" db="EMBL/GenBank/DDBJ databases">
        <title>Identification and distribution of gene clusters putatively required for synthesis of sphingolipid metabolism inhibitors in phylogenetically diverse species of the filamentous fungus Fusarium.</title>
        <authorList>
            <person name="Kim H.-S."/>
            <person name="Busman M."/>
            <person name="Brown D.W."/>
            <person name="Divon H."/>
            <person name="Uhlig S."/>
            <person name="Proctor R.H."/>
        </authorList>
    </citation>
    <scope>NUCLEOTIDE SEQUENCE [LARGE SCALE GENOMIC DNA]</scope>
    <source>
        <strain evidence="9 10">NRRL 25196</strain>
    </source>
</reference>
<feature type="transmembrane region" description="Helical" evidence="7">
    <location>
        <begin position="200"/>
        <end position="220"/>
    </location>
</feature>
<dbReference type="PANTHER" id="PTHR23501">
    <property type="entry name" value="MAJOR FACILITATOR SUPERFAMILY"/>
    <property type="match status" value="1"/>
</dbReference>
<feature type="transmembrane region" description="Helical" evidence="7">
    <location>
        <begin position="436"/>
        <end position="459"/>
    </location>
</feature>
<dbReference type="Gene3D" id="1.20.1250.20">
    <property type="entry name" value="MFS general substrate transporter like domains"/>
    <property type="match status" value="1"/>
</dbReference>
<comment type="caution">
    <text evidence="9">The sequence shown here is derived from an EMBL/GenBank/DDBJ whole genome shotgun (WGS) entry which is preliminary data.</text>
</comment>
<feature type="transmembrane region" description="Helical" evidence="7">
    <location>
        <begin position="142"/>
        <end position="159"/>
    </location>
</feature>
<dbReference type="Pfam" id="PF06609">
    <property type="entry name" value="TRI12"/>
    <property type="match status" value="1"/>
</dbReference>
<feature type="transmembrane region" description="Helical" evidence="7">
    <location>
        <begin position="533"/>
        <end position="552"/>
    </location>
</feature>
<dbReference type="CDD" id="cd06179">
    <property type="entry name" value="MFS_TRI12_like"/>
    <property type="match status" value="1"/>
</dbReference>
<feature type="compositionally biased region" description="Polar residues" evidence="6">
    <location>
        <begin position="12"/>
        <end position="34"/>
    </location>
</feature>
<sequence>MEVAHDVATDKTAATNVCPQDNSRVGDQALNSPPQRHAVSPRTLLAIGAMAFAYATNLGAFLLIAPIITVINKDLGPVSYYTWLASAWSITGGPGLVVAGTLSDLIGRRWFIIGSGIVSGVSGIVGATAHSVPQGKSLSRPSFGQAGALTSFASIGELVPNKWRGYVLGVVNLSAGVFVLCGSLFGNEMAASTGPGWRSAFYFTLATQFAAAFVCLLTYFPATPLATRNITKKQIIREFDYLGLLGIFLGPVLLLLGITWIPEYGANSAKFIAPFVTGTILMIALGFWEARGASNPLLHPFLFSRVRTFTMLLVVAFVGGMLFYALQSFWPPFLAAVFDGTDARQIGIDGIPFGAGTQVGGVGSALLLPILGPKVGTHSMLTFGVALQLLFIPLMYLVTPFRKDIALCFTFFGGVGIGVAELLTILLVQLSTPDEWIGFATGALGLARMLGGTAGTAIYTSIYQDKVTKIVPSRVAAVVLPMGLPESSLPQLLGVLLGTTPDMPISKVEGITPDMIGPAVLASREGQVASFRYVWLASIAFGVVSLICAAITKDLSPRLTMDVAQHLKGDIIPDAEKNSVSMEHIEHGSQAVAGS</sequence>
<dbReference type="AlphaFoldDB" id="A0A8H5JL85"/>